<dbReference type="Proteomes" id="UP001412239">
    <property type="component" value="Unassembled WGS sequence"/>
</dbReference>
<evidence type="ECO:0000313" key="2">
    <source>
        <dbReference type="Proteomes" id="UP001412239"/>
    </source>
</evidence>
<keyword evidence="2" id="KW-1185">Reference proteome</keyword>
<proteinExistence type="predicted"/>
<name>A0A292PNY1_9PEZI</name>
<dbReference type="EMBL" id="LN891144">
    <property type="protein sequence ID" value="CUS08193.1"/>
    <property type="molecule type" value="Genomic_DNA"/>
</dbReference>
<sequence length="264" mass="29781">MAATIFKEITDAIKTRSQHLLTFNDLDAEDFAQILQGLRHRTNHLEQYSFRIHWFAADKILKVVMPSRLHEVPAAWLFATITKASGQGLIPQVWHQTMDISPAPEYKNFVGPYINSIKEADLTFVPLVGPNWTTNAEFPTVVLESGWTEGEEQLDRDAMLWQEGSGGQVRVVIQVKFFHQEEDRIGALLRINRAHPNGATSRECYEILPPGGNHSENPSITFSEFYGGHCPPGVVPEDSLVLELESLRERARREIRARSAVPAL</sequence>
<reference evidence="1" key="1">
    <citation type="submission" date="2015-10" db="EMBL/GenBank/DDBJ databases">
        <authorList>
            <person name="Regsiter A."/>
            <person name="william w."/>
        </authorList>
    </citation>
    <scope>NUCLEOTIDE SEQUENCE</scope>
    <source>
        <strain evidence="1">Montdore</strain>
    </source>
</reference>
<dbReference type="AlphaFoldDB" id="A0A292PNY1"/>
<accession>A0A292PNY1</accession>
<organism evidence="1 2">
    <name type="scientific">Tuber aestivum</name>
    <name type="common">summer truffle</name>
    <dbReference type="NCBI Taxonomy" id="59557"/>
    <lineage>
        <taxon>Eukaryota</taxon>
        <taxon>Fungi</taxon>
        <taxon>Dikarya</taxon>
        <taxon>Ascomycota</taxon>
        <taxon>Pezizomycotina</taxon>
        <taxon>Pezizomycetes</taxon>
        <taxon>Pezizales</taxon>
        <taxon>Tuberaceae</taxon>
        <taxon>Tuber</taxon>
    </lineage>
</organism>
<gene>
    <name evidence="1" type="ORF">GSTUAT00007724001</name>
</gene>
<evidence type="ECO:0000313" key="1">
    <source>
        <dbReference type="EMBL" id="CUS08193.1"/>
    </source>
</evidence>
<protein>
    <submittedName>
        <fullName evidence="1">Uncharacterized protein</fullName>
    </submittedName>
</protein>